<dbReference type="RefSeq" id="XP_046076287.1">
    <property type="nucleotide sequence ID" value="XM_046215078.1"/>
</dbReference>
<feature type="transmembrane region" description="Helical" evidence="2">
    <location>
        <begin position="124"/>
        <end position="146"/>
    </location>
</feature>
<accession>A0AAD4L2D0</accession>
<keyword evidence="2" id="KW-0472">Membrane</keyword>
<proteinExistence type="predicted"/>
<organism evidence="4 5">
    <name type="scientific">Talaromyces proteolyticus</name>
    <dbReference type="NCBI Taxonomy" id="1131652"/>
    <lineage>
        <taxon>Eukaryota</taxon>
        <taxon>Fungi</taxon>
        <taxon>Dikarya</taxon>
        <taxon>Ascomycota</taxon>
        <taxon>Pezizomycotina</taxon>
        <taxon>Eurotiomycetes</taxon>
        <taxon>Eurotiomycetidae</taxon>
        <taxon>Eurotiales</taxon>
        <taxon>Trichocomaceae</taxon>
        <taxon>Talaromyces</taxon>
        <taxon>Talaromyces sect. Bacilispori</taxon>
    </lineage>
</organism>
<sequence>MSRFTGDTWTPAINVICWFFLVVAILGILTRLGTKAWIYRKFTRDDYVIILSIIFDIGQAIATSMATANGYGEHIITLSDEQKTDIMKSQYAAEILSIVSLACSKISYVMFVRGITAVPIDRKVALAFIVFLSVWGLVSVITVAFQCQPLPTWDYLTGKCYDRQSWQNFFGISNIVTEVAILSQTIVIIARIQTSIERKLKIGFVFGLRVAVVAATIAHIVVLNNTFHDEDITYANWSVSVTNQIILCSSIITACSAQFKPFLDSLRSSGMRLDAFTGSYHYKSQRSYEYNSQNNRQANYGSQIASKQRSINLRSLTGRGANPTDKPGATESYVLASKPSPDWDASSATSQSRIIREVRTFAVTEERRRSSDGEEIL</sequence>
<evidence type="ECO:0000313" key="4">
    <source>
        <dbReference type="EMBL" id="KAH8703269.1"/>
    </source>
</evidence>
<comment type="caution">
    <text evidence="4">The sequence shown here is derived from an EMBL/GenBank/DDBJ whole genome shotgun (WGS) entry which is preliminary data.</text>
</comment>
<protein>
    <recommendedName>
        <fullName evidence="3">Rhodopsin domain-containing protein</fullName>
    </recommendedName>
</protein>
<evidence type="ECO:0000256" key="2">
    <source>
        <dbReference type="SAM" id="Phobius"/>
    </source>
</evidence>
<feature type="transmembrane region" description="Helical" evidence="2">
    <location>
        <begin position="202"/>
        <end position="223"/>
    </location>
</feature>
<feature type="transmembrane region" description="Helical" evidence="2">
    <location>
        <begin position="46"/>
        <end position="71"/>
    </location>
</feature>
<feature type="domain" description="Rhodopsin" evidence="3">
    <location>
        <begin position="31"/>
        <end position="263"/>
    </location>
</feature>
<dbReference type="PANTHER" id="PTHR38794:SF1">
    <property type="entry name" value="INTEGRAL MEMBRANE PROTEIN"/>
    <property type="match status" value="1"/>
</dbReference>
<dbReference type="InterPro" id="IPR049326">
    <property type="entry name" value="Rhodopsin_dom_fungi"/>
</dbReference>
<dbReference type="PANTHER" id="PTHR38794">
    <property type="entry name" value="INTEGRAL MEMBRANE PROTEIN"/>
    <property type="match status" value="1"/>
</dbReference>
<reference evidence="4" key="1">
    <citation type="submission" date="2021-12" db="EMBL/GenBank/DDBJ databases">
        <title>Convergent genome expansion in fungi linked to evolution of root-endophyte symbiosis.</title>
        <authorList>
            <consortium name="DOE Joint Genome Institute"/>
            <person name="Ke Y.-H."/>
            <person name="Bonito G."/>
            <person name="Liao H.-L."/>
            <person name="Looney B."/>
            <person name="Rojas-Flechas A."/>
            <person name="Nash J."/>
            <person name="Hameed K."/>
            <person name="Schadt C."/>
            <person name="Martin F."/>
            <person name="Crous P.W."/>
            <person name="Miettinen O."/>
            <person name="Magnuson J.K."/>
            <person name="Labbe J."/>
            <person name="Jacobson D."/>
            <person name="Doktycz M.J."/>
            <person name="Veneault-Fourrey C."/>
            <person name="Kuo A."/>
            <person name="Mondo S."/>
            <person name="Calhoun S."/>
            <person name="Riley R."/>
            <person name="Ohm R."/>
            <person name="LaButti K."/>
            <person name="Andreopoulos B."/>
            <person name="Pangilinan J."/>
            <person name="Nolan M."/>
            <person name="Tritt A."/>
            <person name="Clum A."/>
            <person name="Lipzen A."/>
            <person name="Daum C."/>
            <person name="Barry K."/>
            <person name="Grigoriev I.V."/>
            <person name="Vilgalys R."/>
        </authorList>
    </citation>
    <scope>NUCLEOTIDE SEQUENCE</scope>
    <source>
        <strain evidence="4">PMI_201</strain>
    </source>
</reference>
<feature type="transmembrane region" description="Helical" evidence="2">
    <location>
        <begin position="91"/>
        <end position="112"/>
    </location>
</feature>
<dbReference type="GeneID" id="70245365"/>
<name>A0AAD4L2D0_9EURO</name>
<feature type="transmembrane region" description="Helical" evidence="2">
    <location>
        <begin position="12"/>
        <end position="34"/>
    </location>
</feature>
<keyword evidence="2" id="KW-1133">Transmembrane helix</keyword>
<dbReference type="AlphaFoldDB" id="A0AAD4L2D0"/>
<evidence type="ECO:0000256" key="1">
    <source>
        <dbReference type="SAM" id="MobiDB-lite"/>
    </source>
</evidence>
<dbReference type="EMBL" id="JAJTJA010000002">
    <property type="protein sequence ID" value="KAH8703269.1"/>
    <property type="molecule type" value="Genomic_DNA"/>
</dbReference>
<keyword evidence="2" id="KW-0812">Transmembrane</keyword>
<gene>
    <name evidence="4" type="ORF">BGW36DRAFT_369075</name>
</gene>
<dbReference type="Pfam" id="PF20684">
    <property type="entry name" value="Fung_rhodopsin"/>
    <property type="match status" value="1"/>
</dbReference>
<feature type="region of interest" description="Disordered" evidence="1">
    <location>
        <begin position="316"/>
        <end position="351"/>
    </location>
</feature>
<dbReference type="Proteomes" id="UP001201262">
    <property type="component" value="Unassembled WGS sequence"/>
</dbReference>
<feature type="transmembrane region" description="Helical" evidence="2">
    <location>
        <begin position="166"/>
        <end position="190"/>
    </location>
</feature>
<evidence type="ECO:0000259" key="3">
    <source>
        <dbReference type="Pfam" id="PF20684"/>
    </source>
</evidence>
<evidence type="ECO:0000313" key="5">
    <source>
        <dbReference type="Proteomes" id="UP001201262"/>
    </source>
</evidence>
<keyword evidence="5" id="KW-1185">Reference proteome</keyword>